<dbReference type="Proteomes" id="UP000245626">
    <property type="component" value="Unassembled WGS sequence"/>
</dbReference>
<keyword evidence="2" id="KW-1185">Reference proteome</keyword>
<gene>
    <name evidence="1" type="ORF">IE53DRAFT_107784</name>
</gene>
<accession>A0ACD0NWK6</accession>
<dbReference type="EMBL" id="KZ819961">
    <property type="protein sequence ID" value="PWN50167.1"/>
    <property type="molecule type" value="Genomic_DNA"/>
</dbReference>
<evidence type="ECO:0000313" key="1">
    <source>
        <dbReference type="EMBL" id="PWN50167.1"/>
    </source>
</evidence>
<protein>
    <submittedName>
        <fullName evidence="1">Uncharacterized protein</fullName>
    </submittedName>
</protein>
<sequence>MITTTAAAASRHSTRCLIRRSPSLFQCRSASGGSSYNQPTGHLFGEKPQPKGQKRVKEDWETIWYLGMFGGMVFATVGLMYKPDTSIKTWAMQEAKKRLDESGEEWKYKPSPNSGHPNGV</sequence>
<organism evidence="1 2">
    <name type="scientific">Violaceomyces palustris</name>
    <dbReference type="NCBI Taxonomy" id="1673888"/>
    <lineage>
        <taxon>Eukaryota</taxon>
        <taxon>Fungi</taxon>
        <taxon>Dikarya</taxon>
        <taxon>Basidiomycota</taxon>
        <taxon>Ustilaginomycotina</taxon>
        <taxon>Ustilaginomycetes</taxon>
        <taxon>Violaceomycetales</taxon>
        <taxon>Violaceomycetaceae</taxon>
        <taxon>Violaceomyces</taxon>
    </lineage>
</organism>
<proteinExistence type="predicted"/>
<evidence type="ECO:0000313" key="2">
    <source>
        <dbReference type="Proteomes" id="UP000245626"/>
    </source>
</evidence>
<name>A0ACD0NWK6_9BASI</name>
<reference evidence="1 2" key="1">
    <citation type="journal article" date="2018" name="Mol. Biol. Evol.">
        <title>Broad Genomic Sampling Reveals a Smut Pathogenic Ancestry of the Fungal Clade Ustilaginomycotina.</title>
        <authorList>
            <person name="Kijpornyongpan T."/>
            <person name="Mondo S.J."/>
            <person name="Barry K."/>
            <person name="Sandor L."/>
            <person name="Lee J."/>
            <person name="Lipzen A."/>
            <person name="Pangilinan J."/>
            <person name="LaButti K."/>
            <person name="Hainaut M."/>
            <person name="Henrissat B."/>
            <person name="Grigoriev I.V."/>
            <person name="Spatafora J.W."/>
            <person name="Aime M.C."/>
        </authorList>
    </citation>
    <scope>NUCLEOTIDE SEQUENCE [LARGE SCALE GENOMIC DNA]</scope>
    <source>
        <strain evidence="1 2">SA 807</strain>
    </source>
</reference>